<reference evidence="3 4" key="1">
    <citation type="submission" date="2023-01" db="EMBL/GenBank/DDBJ databases">
        <title>Analysis of 21 Apiospora genomes using comparative genomics revels a genus with tremendous synthesis potential of carbohydrate active enzymes and secondary metabolites.</title>
        <authorList>
            <person name="Sorensen T."/>
        </authorList>
    </citation>
    <scope>NUCLEOTIDE SEQUENCE [LARGE SCALE GENOMIC DNA]</scope>
    <source>
        <strain evidence="3 4">CBS 83171</strain>
    </source>
</reference>
<dbReference type="EMBL" id="JAQQWM010000005">
    <property type="protein sequence ID" value="KAK8063334.1"/>
    <property type="molecule type" value="Genomic_DNA"/>
</dbReference>
<feature type="region of interest" description="Disordered" evidence="1">
    <location>
        <begin position="197"/>
        <end position="230"/>
    </location>
</feature>
<dbReference type="PANTHER" id="PTHR46411:SF2">
    <property type="entry name" value="AAA+ ATPASE DOMAIN-CONTAINING PROTEIN"/>
    <property type="match status" value="1"/>
</dbReference>
<feature type="compositionally biased region" description="Polar residues" evidence="1">
    <location>
        <begin position="8"/>
        <end position="27"/>
    </location>
</feature>
<dbReference type="Gene3D" id="3.40.50.300">
    <property type="entry name" value="P-loop containing nucleotide triphosphate hydrolases"/>
    <property type="match status" value="1"/>
</dbReference>
<dbReference type="Pfam" id="PF22942">
    <property type="entry name" value="DUF7025"/>
    <property type="match status" value="1"/>
</dbReference>
<feature type="region of interest" description="Disordered" evidence="1">
    <location>
        <begin position="1238"/>
        <end position="1324"/>
    </location>
</feature>
<dbReference type="SUPFAM" id="SSF52540">
    <property type="entry name" value="P-loop containing nucleoside triphosphate hydrolases"/>
    <property type="match status" value="1"/>
</dbReference>
<feature type="compositionally biased region" description="Polar residues" evidence="1">
    <location>
        <begin position="1241"/>
        <end position="1255"/>
    </location>
</feature>
<evidence type="ECO:0000313" key="4">
    <source>
        <dbReference type="Proteomes" id="UP001446871"/>
    </source>
</evidence>
<feature type="region of interest" description="Disordered" evidence="1">
    <location>
        <begin position="1"/>
        <end position="66"/>
    </location>
</feature>
<dbReference type="SMART" id="SM00382">
    <property type="entry name" value="AAA"/>
    <property type="match status" value="1"/>
</dbReference>
<sequence>MDSETPESDASNQVAGAPQTGQGSAMQSDAKDVDRQSRHDAESKHNEDSADQPSTEKPSADFPRLSPEMERYMRMEAFLLKHRKEWESKHDPVLDAAWEYRDELRRDPRVDLYGPWNRIWDFKSIPRYNRPNPFELTNNLSTLQSAHSAEEEDEFDISIDYGAARNRLRKNFEWDMDRIFLVEELAIRKRKQEEAQKVLAQEDISERPSASKEEESEGPPDHDNKKKTGPALKLNEVGWFAFRRLSDKSENDSCVVDVLLGDPIIEDGMGPMFGRRVRRHQKPRGSELGKAMRPGQASLPERIRINSAVLKKILASMLSADPDSFGDFTSFVIVRPFKSLFHCYDNIRTMIEKLEDKFSKEQESTTPINDDTTSIKDVHVEKQDAEGQKGNSLEKSASSVLESEMEVHPGSTQAQTLEHEEVEDDISDEEDEDHQEKDGDPNDPTQSEVALQHLKVLHDFMESRIKAKIMFLQTNECRKVFFSDLWYLFRPGQEVIGRDGKQAYRIVQVSSQRHRKTKPWDVWRWDNDLEKNKKKKGPFSLSCVYIDFDGSSIGPVSIQFDFKQFDGEAEITSLPVYPLRLHSLRKSEVSDADWRELEVLVPEKRFRQYLVNRGAKFLNVLGIKPMYYAGPTLGVRDDIESQVVIDFETAFSAEDGHGKSWKPNLEMIIGAPVSEEDDLYERDCSGDCCRWDMVYNDTYIDDKERSRYVNTLLPGSDGTSTQPSIAVFPRLLTELKDDANRTGYSVFDDELLIMSYRVFGFVLRHRHWAELDISHLTDLYAHRRPVWGHPHNKNSTFEGKKYKTAFDNLVLEKKQKPMIQALVAQHLRDKEHRAGQTVQMDIVKGKGKGLILLLHGAPGVGKTSTAGETLSRQFLSDVVQFANTNQRGLQNCSIDLCSKSLVVSLYNTTSPASLESTDQSEGDLGTTAKEVEKALDLNFTLANRWDCILLLDEADVFLAQRNKEDFQRNGLVAVFLRVLEYYAGVLFLTTNRIGDFDEAFTSRIHISLYYPELDCEKTIQVFNINIEMIEERFNDKERTIDVDIDDIRSFARDHYNNNEDARWNGRQIRNACQTALALAEFDAQGGSHMAVYNPDAVVRLKLSHFETVQQAYLDFAHYMDSVYGASAETRAQENQVRAMLDMMGESGRRLAKVDSFAAARSKSFRDEVRAKSNARAPQAVSPPVSQPAMAQPFAQPMFAQPGNQQYFPGSVQQQQPQVYYPNMAAPQPIYPQYAQPMGATSMRQQAAPSQSMNPAHQQPQFHQSQIQPGMQQASYLPPNPSQVMNSLGLSPNNNLQQAQGMSEALSQTPPSQRSHPQPAPAGGTSLLQHNVEEMYSAGSPQARGAGHAQQQQQQQQQSAGAGGPPPMGQMGGTSGYPHMSTGAPMGQGQWPGAQGMYTGGEAGQ</sequence>
<evidence type="ECO:0000313" key="3">
    <source>
        <dbReference type="EMBL" id="KAK8063334.1"/>
    </source>
</evidence>
<name>A0ABR1UZS3_9PEZI</name>
<keyword evidence="4" id="KW-1185">Reference proteome</keyword>
<organism evidence="3 4">
    <name type="scientific">Apiospora saccharicola</name>
    <dbReference type="NCBI Taxonomy" id="335842"/>
    <lineage>
        <taxon>Eukaryota</taxon>
        <taxon>Fungi</taxon>
        <taxon>Dikarya</taxon>
        <taxon>Ascomycota</taxon>
        <taxon>Pezizomycotina</taxon>
        <taxon>Sordariomycetes</taxon>
        <taxon>Xylariomycetidae</taxon>
        <taxon>Amphisphaeriales</taxon>
        <taxon>Apiosporaceae</taxon>
        <taxon>Apiospora</taxon>
    </lineage>
</organism>
<feature type="compositionally biased region" description="Low complexity" evidence="1">
    <location>
        <begin position="1340"/>
        <end position="1359"/>
    </location>
</feature>
<feature type="compositionally biased region" description="Polar residues" evidence="1">
    <location>
        <begin position="389"/>
        <end position="401"/>
    </location>
</feature>
<proteinExistence type="predicted"/>
<dbReference type="InterPro" id="IPR003959">
    <property type="entry name" value="ATPase_AAA_core"/>
</dbReference>
<comment type="caution">
    <text evidence="3">The sequence shown here is derived from an EMBL/GenBank/DDBJ whole genome shotgun (WGS) entry which is preliminary data.</text>
</comment>
<evidence type="ECO:0000256" key="1">
    <source>
        <dbReference type="SAM" id="MobiDB-lite"/>
    </source>
</evidence>
<feature type="compositionally biased region" description="Polar residues" evidence="1">
    <location>
        <begin position="1281"/>
        <end position="1315"/>
    </location>
</feature>
<dbReference type="InterPro" id="IPR027417">
    <property type="entry name" value="P-loop_NTPase"/>
</dbReference>
<dbReference type="Pfam" id="PF23232">
    <property type="entry name" value="AAA_lid_13"/>
    <property type="match status" value="1"/>
</dbReference>
<feature type="compositionally biased region" description="Basic and acidic residues" evidence="1">
    <location>
        <begin position="29"/>
        <end position="48"/>
    </location>
</feature>
<dbReference type="InterPro" id="IPR056599">
    <property type="entry name" value="AAA_lid_fung"/>
</dbReference>
<feature type="domain" description="AAA+ ATPase" evidence="2">
    <location>
        <begin position="848"/>
        <end position="1012"/>
    </location>
</feature>
<dbReference type="PANTHER" id="PTHR46411">
    <property type="entry name" value="FAMILY ATPASE, PUTATIVE-RELATED"/>
    <property type="match status" value="1"/>
</dbReference>
<dbReference type="InterPro" id="IPR054289">
    <property type="entry name" value="DUF7025"/>
</dbReference>
<dbReference type="InterPro" id="IPR003593">
    <property type="entry name" value="AAA+_ATPase"/>
</dbReference>
<feature type="compositionally biased region" description="Low complexity" evidence="1">
    <location>
        <begin position="1256"/>
        <end position="1268"/>
    </location>
</feature>
<protein>
    <recommendedName>
        <fullName evidence="2">AAA+ ATPase domain-containing protein</fullName>
    </recommendedName>
</protein>
<dbReference type="Proteomes" id="UP001446871">
    <property type="component" value="Unassembled WGS sequence"/>
</dbReference>
<feature type="compositionally biased region" description="Acidic residues" evidence="1">
    <location>
        <begin position="420"/>
        <end position="433"/>
    </location>
</feature>
<accession>A0ABR1UZS3</accession>
<evidence type="ECO:0000259" key="2">
    <source>
        <dbReference type="SMART" id="SM00382"/>
    </source>
</evidence>
<dbReference type="Pfam" id="PF00004">
    <property type="entry name" value="AAA"/>
    <property type="match status" value="1"/>
</dbReference>
<feature type="region of interest" description="Disordered" evidence="1">
    <location>
        <begin position="1338"/>
        <end position="1404"/>
    </location>
</feature>
<gene>
    <name evidence="3" type="ORF">PG996_007986</name>
</gene>
<feature type="region of interest" description="Disordered" evidence="1">
    <location>
        <begin position="382"/>
        <end position="446"/>
    </location>
</feature>
<feature type="compositionally biased region" description="Basic and acidic residues" evidence="1">
    <location>
        <begin position="204"/>
        <end position="226"/>
    </location>
</feature>